<dbReference type="InterPro" id="IPR036291">
    <property type="entry name" value="NAD(P)-bd_dom_sf"/>
</dbReference>
<dbReference type="STRING" id="383372.Rcas_1253"/>
<dbReference type="eggNOG" id="COG1028">
    <property type="taxonomic scope" value="Bacteria"/>
</dbReference>
<gene>
    <name evidence="4" type="ordered locus">Rcas_1253</name>
</gene>
<dbReference type="AlphaFoldDB" id="A7NIP7"/>
<evidence type="ECO:0000259" key="3">
    <source>
        <dbReference type="SMART" id="SM00822"/>
    </source>
</evidence>
<dbReference type="OrthoDB" id="9803333at2"/>
<organism evidence="4 5">
    <name type="scientific">Roseiflexus castenholzii (strain DSM 13941 / HLO8)</name>
    <dbReference type="NCBI Taxonomy" id="383372"/>
    <lineage>
        <taxon>Bacteria</taxon>
        <taxon>Bacillati</taxon>
        <taxon>Chloroflexota</taxon>
        <taxon>Chloroflexia</taxon>
        <taxon>Chloroflexales</taxon>
        <taxon>Roseiflexineae</taxon>
        <taxon>Roseiflexaceae</taxon>
        <taxon>Roseiflexus</taxon>
    </lineage>
</organism>
<name>A7NIP7_ROSCS</name>
<protein>
    <submittedName>
        <fullName evidence="4">2-deoxy-D-gluconate 3-dehydrogenase</fullName>
    </submittedName>
</protein>
<keyword evidence="2" id="KW-0560">Oxidoreductase</keyword>
<dbReference type="NCBIfam" id="TIGR01832">
    <property type="entry name" value="kduD"/>
    <property type="match status" value="1"/>
</dbReference>
<dbReference type="GO" id="GO:0008678">
    <property type="term" value="F:2-deoxy-D-gluconate 3-dehydrogenase activity"/>
    <property type="evidence" value="ECO:0007669"/>
    <property type="project" value="InterPro"/>
</dbReference>
<feature type="domain" description="Ketoreductase" evidence="3">
    <location>
        <begin position="13"/>
        <end position="214"/>
    </location>
</feature>
<dbReference type="InterPro" id="IPR020904">
    <property type="entry name" value="Sc_DH/Rdtase_CS"/>
</dbReference>
<dbReference type="HOGENOM" id="CLU_010194_1_1_0"/>
<dbReference type="Gene3D" id="3.40.50.720">
    <property type="entry name" value="NAD(P)-binding Rossmann-like Domain"/>
    <property type="match status" value="1"/>
</dbReference>
<keyword evidence="5" id="KW-1185">Reference proteome</keyword>
<dbReference type="Pfam" id="PF13561">
    <property type="entry name" value="adh_short_C2"/>
    <property type="match status" value="1"/>
</dbReference>
<dbReference type="EMBL" id="CP000804">
    <property type="protein sequence ID" value="ABU57350.1"/>
    <property type="molecule type" value="Genomic_DNA"/>
</dbReference>
<dbReference type="InterPro" id="IPR002347">
    <property type="entry name" value="SDR_fam"/>
</dbReference>
<reference evidence="4 5" key="1">
    <citation type="submission" date="2007-08" db="EMBL/GenBank/DDBJ databases">
        <title>Complete sequence of Roseiflexus castenholzii DSM 13941.</title>
        <authorList>
            <consortium name="US DOE Joint Genome Institute"/>
            <person name="Copeland A."/>
            <person name="Lucas S."/>
            <person name="Lapidus A."/>
            <person name="Barry K."/>
            <person name="Glavina del Rio T."/>
            <person name="Dalin E."/>
            <person name="Tice H."/>
            <person name="Pitluck S."/>
            <person name="Thompson L.S."/>
            <person name="Brettin T."/>
            <person name="Bruce D."/>
            <person name="Detter J.C."/>
            <person name="Han C."/>
            <person name="Tapia R."/>
            <person name="Schmutz J."/>
            <person name="Larimer F."/>
            <person name="Land M."/>
            <person name="Hauser L."/>
            <person name="Kyrpides N."/>
            <person name="Mikhailova N."/>
            <person name="Bryant D.A."/>
            <person name="Hanada S."/>
            <person name="Tsukatani Y."/>
            <person name="Richardson P."/>
        </authorList>
    </citation>
    <scope>NUCLEOTIDE SEQUENCE [LARGE SCALE GENOMIC DNA]</scope>
    <source>
        <strain evidence="5">DSM 13941 / HLO8</strain>
    </source>
</reference>
<dbReference type="SMART" id="SM00822">
    <property type="entry name" value="PKS_KR"/>
    <property type="match status" value="1"/>
</dbReference>
<dbReference type="InterPro" id="IPR011286">
    <property type="entry name" value="2-deoxy-D-gluc_3_DH"/>
</dbReference>
<comment type="similarity">
    <text evidence="1">Belongs to the short-chain dehydrogenases/reductases (SDR) family.</text>
</comment>
<dbReference type="SUPFAM" id="SSF51735">
    <property type="entry name" value="NAD(P)-binding Rossmann-fold domains"/>
    <property type="match status" value="1"/>
</dbReference>
<proteinExistence type="inferred from homology"/>
<evidence type="ECO:0000256" key="1">
    <source>
        <dbReference type="ARBA" id="ARBA00006484"/>
    </source>
</evidence>
<dbReference type="PANTHER" id="PTHR42760:SF5">
    <property type="entry name" value="2-DEHYDRO-3-DEOXY-D-GLUCONATE 5-DEHYDROGENASE"/>
    <property type="match status" value="1"/>
</dbReference>
<evidence type="ECO:0000313" key="4">
    <source>
        <dbReference type="EMBL" id="ABU57350.1"/>
    </source>
</evidence>
<dbReference type="InterPro" id="IPR057326">
    <property type="entry name" value="KR_dom"/>
</dbReference>
<evidence type="ECO:0000256" key="2">
    <source>
        <dbReference type="ARBA" id="ARBA00023002"/>
    </source>
</evidence>
<dbReference type="PRINTS" id="PR00081">
    <property type="entry name" value="GDHRDH"/>
</dbReference>
<dbReference type="PROSITE" id="PS00061">
    <property type="entry name" value="ADH_SHORT"/>
    <property type="match status" value="1"/>
</dbReference>
<dbReference type="KEGG" id="rca:Rcas_1253"/>
<dbReference type="RefSeq" id="WP_012119780.1">
    <property type="nucleotide sequence ID" value="NC_009767.1"/>
</dbReference>
<dbReference type="PANTHER" id="PTHR42760">
    <property type="entry name" value="SHORT-CHAIN DEHYDROGENASES/REDUCTASES FAMILY MEMBER"/>
    <property type="match status" value="1"/>
</dbReference>
<dbReference type="Proteomes" id="UP000000263">
    <property type="component" value="Chromosome"/>
</dbReference>
<sequence length="255" mass="26420">MSSALDLFRLDGRVALVTGGDKGLGQGIAIALAQAGADVAVVSRLGNAVATLDAIAATGRRSVALTADLSSTAPVEGVVSETITRLGRLDILVNNAGIIRRAPAVDYGWNDWRAVLDVNLDAVWALCQAAGRPMIAQGHGKIINVASLLAFQGGIRVPAYAAAKHAVAGLTKALANEWAHLGVNVNAIAPGYMVTDNTQALRDDPERSRQILERIPAGRWGVPADLAGAAIFLASSASDYVHGHVLVVDGGWLAR</sequence>
<dbReference type="PRINTS" id="PR00080">
    <property type="entry name" value="SDRFAMILY"/>
</dbReference>
<accession>A7NIP7</accession>
<dbReference type="FunFam" id="3.40.50.720:FF:000084">
    <property type="entry name" value="Short-chain dehydrogenase reductase"/>
    <property type="match status" value="1"/>
</dbReference>
<evidence type="ECO:0000313" key="5">
    <source>
        <dbReference type="Proteomes" id="UP000000263"/>
    </source>
</evidence>
<dbReference type="GO" id="GO:0051287">
    <property type="term" value="F:NAD binding"/>
    <property type="evidence" value="ECO:0007669"/>
    <property type="project" value="InterPro"/>
</dbReference>